<evidence type="ECO:0000256" key="1">
    <source>
        <dbReference type="SAM" id="MobiDB-lite"/>
    </source>
</evidence>
<protein>
    <submittedName>
        <fullName evidence="2">Uncharacterized protein</fullName>
    </submittedName>
</protein>
<dbReference type="AlphaFoldDB" id="A0AAE0FQY2"/>
<reference evidence="2 3" key="1">
    <citation type="journal article" date="2015" name="Genome Biol. Evol.">
        <title>Comparative Genomics of a Bacterivorous Green Alga Reveals Evolutionary Causalities and Consequences of Phago-Mixotrophic Mode of Nutrition.</title>
        <authorList>
            <person name="Burns J.A."/>
            <person name="Paasch A."/>
            <person name="Narechania A."/>
            <person name="Kim E."/>
        </authorList>
    </citation>
    <scope>NUCLEOTIDE SEQUENCE [LARGE SCALE GENOMIC DNA]</scope>
    <source>
        <strain evidence="2 3">PLY_AMNH</strain>
    </source>
</reference>
<name>A0AAE0FQY2_9CHLO</name>
<sequence>MLLESACSRSTPWAVQRGSLSEKKALSVNWSFIFKEPASPWRALPQTELHQNTGRNDRPAEEELSKSRRNVNVPDKNNKRTSRRPSVIVDHLVDKRPPTPYLSDNADGNASVVKNEDKVVRSSVLYPPETSADGIRSDTPDPTADPSAFEAAKKHELLTHS</sequence>
<feature type="region of interest" description="Disordered" evidence="1">
    <location>
        <begin position="41"/>
        <end position="161"/>
    </location>
</feature>
<feature type="non-terminal residue" evidence="2">
    <location>
        <position position="161"/>
    </location>
</feature>
<keyword evidence="3" id="KW-1185">Reference proteome</keyword>
<feature type="compositionally biased region" description="Basic and acidic residues" evidence="1">
    <location>
        <begin position="151"/>
        <end position="161"/>
    </location>
</feature>
<organism evidence="2 3">
    <name type="scientific">Cymbomonas tetramitiformis</name>
    <dbReference type="NCBI Taxonomy" id="36881"/>
    <lineage>
        <taxon>Eukaryota</taxon>
        <taxon>Viridiplantae</taxon>
        <taxon>Chlorophyta</taxon>
        <taxon>Pyramimonadophyceae</taxon>
        <taxon>Pyramimonadales</taxon>
        <taxon>Pyramimonadaceae</taxon>
        <taxon>Cymbomonas</taxon>
    </lineage>
</organism>
<evidence type="ECO:0000313" key="3">
    <source>
        <dbReference type="Proteomes" id="UP001190700"/>
    </source>
</evidence>
<evidence type="ECO:0000313" key="2">
    <source>
        <dbReference type="EMBL" id="KAK3263541.1"/>
    </source>
</evidence>
<dbReference type="EMBL" id="LGRX02015301">
    <property type="protein sequence ID" value="KAK3263541.1"/>
    <property type="molecule type" value="Genomic_DNA"/>
</dbReference>
<dbReference type="Proteomes" id="UP001190700">
    <property type="component" value="Unassembled WGS sequence"/>
</dbReference>
<gene>
    <name evidence="2" type="ORF">CYMTET_27659</name>
</gene>
<comment type="caution">
    <text evidence="2">The sequence shown here is derived from an EMBL/GenBank/DDBJ whole genome shotgun (WGS) entry which is preliminary data.</text>
</comment>
<feature type="compositionally biased region" description="Basic and acidic residues" evidence="1">
    <location>
        <begin position="55"/>
        <end position="66"/>
    </location>
</feature>
<proteinExistence type="predicted"/>
<accession>A0AAE0FQY2</accession>